<proteinExistence type="inferred from homology"/>
<evidence type="ECO:0000313" key="3">
    <source>
        <dbReference type="EMBL" id="CUI18064.1"/>
    </source>
</evidence>
<organism evidence="3 4">
    <name type="scientific">Candidatus Protochlamydia naegleriophila</name>
    <dbReference type="NCBI Taxonomy" id="389348"/>
    <lineage>
        <taxon>Bacteria</taxon>
        <taxon>Pseudomonadati</taxon>
        <taxon>Chlamydiota</taxon>
        <taxon>Chlamydiia</taxon>
        <taxon>Parachlamydiales</taxon>
        <taxon>Parachlamydiaceae</taxon>
        <taxon>Candidatus Protochlamydia</taxon>
    </lineage>
</organism>
<dbReference type="InterPro" id="IPR035093">
    <property type="entry name" value="RelE/ParE_toxin_dom_sf"/>
</dbReference>
<dbReference type="Proteomes" id="UP000069902">
    <property type="component" value="Plasmid pPNK"/>
</dbReference>
<dbReference type="PANTHER" id="PTHR35601:SF1">
    <property type="entry name" value="TOXIN RELE"/>
    <property type="match status" value="1"/>
</dbReference>
<dbReference type="PANTHER" id="PTHR35601">
    <property type="entry name" value="TOXIN RELE"/>
    <property type="match status" value="1"/>
</dbReference>
<dbReference type="EMBL" id="LN879503">
    <property type="protein sequence ID" value="CUI18064.1"/>
    <property type="molecule type" value="Genomic_DNA"/>
</dbReference>
<dbReference type="KEGG" id="pnl:PNK_p0010"/>
<evidence type="ECO:0000256" key="1">
    <source>
        <dbReference type="ARBA" id="ARBA00006226"/>
    </source>
</evidence>
<dbReference type="InParanoid" id="A0A0U5EUX3"/>
<dbReference type="RefSeq" id="WP_059062461.1">
    <property type="nucleotide sequence ID" value="NZ_LN879503.1"/>
</dbReference>
<evidence type="ECO:0000313" key="4">
    <source>
        <dbReference type="Proteomes" id="UP000069902"/>
    </source>
</evidence>
<reference evidence="4" key="1">
    <citation type="submission" date="2015-09" db="EMBL/GenBank/DDBJ databases">
        <authorList>
            <person name="Bertelli C."/>
        </authorList>
    </citation>
    <scope>NUCLEOTIDE SEQUENCE [LARGE SCALE GENOMIC DNA]</scope>
    <source>
        <strain evidence="4">KNic</strain>
        <plasmid evidence="4">pPNK</plasmid>
    </source>
</reference>
<dbReference type="Gene3D" id="3.30.2310.20">
    <property type="entry name" value="RelE-like"/>
    <property type="match status" value="1"/>
</dbReference>
<geneLocation type="plasmid" evidence="4">
    <name>pPNK</name>
</geneLocation>
<comment type="similarity">
    <text evidence="1">Belongs to the RelE toxin family.</text>
</comment>
<keyword evidence="2" id="KW-1277">Toxin-antitoxin system</keyword>
<gene>
    <name evidence="3" type="ORF">PNK_p0010</name>
</gene>
<keyword evidence="4" id="KW-1185">Reference proteome</keyword>
<evidence type="ECO:0000256" key="2">
    <source>
        <dbReference type="ARBA" id="ARBA00022649"/>
    </source>
</evidence>
<dbReference type="SUPFAM" id="SSF143011">
    <property type="entry name" value="RelE-like"/>
    <property type="match status" value="1"/>
</dbReference>
<name>A0A0U5EUX3_9BACT</name>
<dbReference type="Pfam" id="PF05016">
    <property type="entry name" value="ParE_toxin"/>
    <property type="match status" value="1"/>
</dbReference>
<dbReference type="AlphaFoldDB" id="A0A0U5EUX3"/>
<protein>
    <submittedName>
        <fullName evidence="3">Putative addiction module toxin</fullName>
    </submittedName>
</protein>
<dbReference type="InterPro" id="IPR007712">
    <property type="entry name" value="RelE/ParE_toxin"/>
</dbReference>
<sequence length="88" mass="10462">MKRYKLKFDCDLKKILSKIPKYDGVLLRKRMTLLEEDPRPNGALKLKGQDNSYRIRCGKYRIIYEIKDNELIVLIIDVDSRKDVYKGL</sequence>
<accession>A0A0U5EUX3</accession>
<dbReference type="PATRIC" id="fig|389348.3.peg.2767"/>